<dbReference type="SUPFAM" id="SSF48403">
    <property type="entry name" value="Ankyrin repeat"/>
    <property type="match status" value="1"/>
</dbReference>
<sequence>MTRLPQFQGRNLRLLAIVVLVTAAVLVTLAFEGIGDILQHFLHYAWMHWSKWYDPATFKPIGKWYAWILHIRDLQLIHGFHVILAAWRAKNLRDSLVLLHMFEILAKTALEVTGLQRPWNGFEHLGAVAGDGQRREDGFVRINFYVSNDTYNVVSTRSVPVRAFTQKNMHPFEGDNICLNILDWRSVLWIDVMYQPTTGAHTQRVAGAIWDPWSRKLLQKCFENAELCDPHIGTDHGLTSGGKMKLWDFQDLVDTDGTPKDGHYIEQRVNLTPNNGLLSLQMTHLGPKQVLDERDDPSDQPSKELFLGDTYPSPTGVDYVPGRRAGKQHQVGMPPLVRGCGLCVDAEEVLQHQLESGADVNETNSMGETPLLSLLRAGPQLSLVKQLLVARADVNSSDMMGETPLMEAACLGDEPLSLLLLESRANPEQRNLQNQRAEDLAKAANFPDLAKLLGSSHWLEKLATAPAPEPERRSAPNGHAPRGRGPPALRQRCEEKEVPLKLLGQLAAADLLKEMDRWQQLPLEELCSECEEQGVGCEGDLQALEREELEVRLKLLRIWRLLPLQALQDECRDKASRVVQQMSSDNGTVLTRDELTEALCVATWGGLTKSQLISKRCAERGIPDDKLQDRSRAQHVLQEFERLEQLPYAELAALYKSRGFAYVDQLDRESLVKGLKEYVLYQEMSLSHLRSVCKEKDLAMKGEHRRADLLKLLVAESWHTYDIPVLKLPNLLVAQGLLDQIQGFSKKDEAQLRVKLRRCQLPVEKSASVSKLLSRLRRHLVWAQMSVEDLEEECRSHDLHWTSVEQAEHRRQMVGMVHASSSHKKELLQLLHDWLSVEMLESKGISVKLLGREAALAIFMEVERLESMPRSFLEEEYAMLGMPNEPKLDNNELISRLKQVLMWSQLEVDQLLEQCQDRQLQVQHTLKLCEEEKRQIFLDKLIMSLGVDGWEKQGIPVSRLSSLDCALNIVEELNRLEEATDKEVKDMYKLLGLPKEAGVDRTAMISRLKHYLIWQDLRPSELRKECLKHNLSAAGSIEELITKLLLKTCGFVVEEPQTIPDWGFQPPPRQEKKTPAPTPNGKVAAAFYQLGLDVTARQDEVRRAYRRLALQHHPDKNPHLQEEAAKKFQQITSAYETIMAHLKLVQKTHSGPVIGMVSKVSGYWTLDKRGIGGVELQMVHEVPKRYGTNSGKHQEHDLQSSEWIVAVHQQQQEDFPTHFGKALAFFTSAGHVKVLTTPGVGMLSCGDPQWTSLERLRIERPRIRML</sequence>
<dbReference type="PROSITE" id="PS50076">
    <property type="entry name" value="DNAJ_2"/>
    <property type="match status" value="1"/>
</dbReference>
<dbReference type="Proteomes" id="UP001152797">
    <property type="component" value="Unassembled WGS sequence"/>
</dbReference>
<dbReference type="OrthoDB" id="440060at2759"/>
<keyword evidence="1" id="KW-0040">ANK repeat</keyword>
<dbReference type="InterPro" id="IPR002110">
    <property type="entry name" value="Ankyrin_rpt"/>
</dbReference>
<dbReference type="EMBL" id="CAMXCT020006711">
    <property type="protein sequence ID" value="CAL1172103.1"/>
    <property type="molecule type" value="Genomic_DNA"/>
</dbReference>
<evidence type="ECO:0000256" key="1">
    <source>
        <dbReference type="PROSITE-ProRule" id="PRU00023"/>
    </source>
</evidence>
<dbReference type="EMBL" id="CAMXCT010006711">
    <property type="protein sequence ID" value="CAI4018728.1"/>
    <property type="molecule type" value="Genomic_DNA"/>
</dbReference>
<dbReference type="Pfam" id="PF12796">
    <property type="entry name" value="Ank_2"/>
    <property type="match status" value="1"/>
</dbReference>
<reference evidence="6 7" key="2">
    <citation type="submission" date="2024-05" db="EMBL/GenBank/DDBJ databases">
        <authorList>
            <person name="Chen Y."/>
            <person name="Shah S."/>
            <person name="Dougan E. K."/>
            <person name="Thang M."/>
            <person name="Chan C."/>
        </authorList>
    </citation>
    <scope>NUCLEOTIDE SEQUENCE [LARGE SCALE GENOMIC DNA]</scope>
</reference>
<reference evidence="5" key="1">
    <citation type="submission" date="2022-10" db="EMBL/GenBank/DDBJ databases">
        <authorList>
            <person name="Chen Y."/>
            <person name="Dougan E. K."/>
            <person name="Chan C."/>
            <person name="Rhodes N."/>
            <person name="Thang M."/>
        </authorList>
    </citation>
    <scope>NUCLEOTIDE SEQUENCE</scope>
</reference>
<dbReference type="InterPro" id="IPR036869">
    <property type="entry name" value="J_dom_sf"/>
</dbReference>
<dbReference type="Gene3D" id="1.10.287.110">
    <property type="entry name" value="DnaJ domain"/>
    <property type="match status" value="1"/>
</dbReference>
<evidence type="ECO:0000313" key="6">
    <source>
        <dbReference type="EMBL" id="CAL4806040.1"/>
    </source>
</evidence>
<feature type="region of interest" description="Disordered" evidence="2">
    <location>
        <begin position="291"/>
        <end position="311"/>
    </location>
</feature>
<evidence type="ECO:0000313" key="7">
    <source>
        <dbReference type="Proteomes" id="UP001152797"/>
    </source>
</evidence>
<comment type="caution">
    <text evidence="5">The sequence shown here is derived from an EMBL/GenBank/DDBJ whole genome shotgun (WGS) entry which is preliminary data.</text>
</comment>
<dbReference type="InterPro" id="IPR001623">
    <property type="entry name" value="DnaJ_domain"/>
</dbReference>
<evidence type="ECO:0000256" key="3">
    <source>
        <dbReference type="SAM" id="Phobius"/>
    </source>
</evidence>
<dbReference type="CDD" id="cd06257">
    <property type="entry name" value="DnaJ"/>
    <property type="match status" value="1"/>
</dbReference>
<dbReference type="Pfam" id="PF00226">
    <property type="entry name" value="DnaJ"/>
    <property type="match status" value="1"/>
</dbReference>
<dbReference type="PROSITE" id="PS50088">
    <property type="entry name" value="ANK_REPEAT"/>
    <property type="match status" value="1"/>
</dbReference>
<dbReference type="InterPro" id="IPR036770">
    <property type="entry name" value="Ankyrin_rpt-contain_sf"/>
</dbReference>
<dbReference type="SMART" id="SM00271">
    <property type="entry name" value="DnaJ"/>
    <property type="match status" value="1"/>
</dbReference>
<dbReference type="EMBL" id="CAMXCT030006711">
    <property type="protein sequence ID" value="CAL4806040.1"/>
    <property type="molecule type" value="Genomic_DNA"/>
</dbReference>
<feature type="domain" description="J" evidence="4">
    <location>
        <begin position="1085"/>
        <end position="1143"/>
    </location>
</feature>
<feature type="repeat" description="ANK" evidence="1">
    <location>
        <begin position="400"/>
        <end position="432"/>
    </location>
</feature>
<dbReference type="AlphaFoldDB" id="A0A9P1M4E4"/>
<name>A0A9P1M4E4_9DINO</name>
<keyword evidence="3" id="KW-1133">Transmembrane helix</keyword>
<proteinExistence type="predicted"/>
<organism evidence="5">
    <name type="scientific">Cladocopium goreaui</name>
    <dbReference type="NCBI Taxonomy" id="2562237"/>
    <lineage>
        <taxon>Eukaryota</taxon>
        <taxon>Sar</taxon>
        <taxon>Alveolata</taxon>
        <taxon>Dinophyceae</taxon>
        <taxon>Suessiales</taxon>
        <taxon>Symbiodiniaceae</taxon>
        <taxon>Cladocopium</taxon>
    </lineage>
</organism>
<feature type="region of interest" description="Disordered" evidence="2">
    <location>
        <begin position="465"/>
        <end position="488"/>
    </location>
</feature>
<keyword evidence="3" id="KW-0472">Membrane</keyword>
<dbReference type="PANTHER" id="PTHR24074">
    <property type="entry name" value="CO-CHAPERONE PROTEIN DJLA"/>
    <property type="match status" value="1"/>
</dbReference>
<dbReference type="Gene3D" id="1.25.40.20">
    <property type="entry name" value="Ankyrin repeat-containing domain"/>
    <property type="match status" value="1"/>
</dbReference>
<gene>
    <name evidence="5" type="ORF">C1SCF055_LOCUS43271</name>
</gene>
<keyword evidence="3" id="KW-0812">Transmembrane</keyword>
<protein>
    <submittedName>
        <fullName evidence="6">DnaJ homolog subfamily B member 8 (MDj6)</fullName>
    </submittedName>
</protein>
<feature type="region of interest" description="Disordered" evidence="2">
    <location>
        <begin position="1060"/>
        <end position="1080"/>
    </location>
</feature>
<evidence type="ECO:0000256" key="2">
    <source>
        <dbReference type="SAM" id="MobiDB-lite"/>
    </source>
</evidence>
<dbReference type="SUPFAM" id="SSF46565">
    <property type="entry name" value="Chaperone J-domain"/>
    <property type="match status" value="1"/>
</dbReference>
<dbReference type="PRINTS" id="PR00625">
    <property type="entry name" value="JDOMAIN"/>
</dbReference>
<evidence type="ECO:0000313" key="5">
    <source>
        <dbReference type="EMBL" id="CAI4018728.1"/>
    </source>
</evidence>
<accession>A0A9P1M4E4</accession>
<evidence type="ECO:0000259" key="4">
    <source>
        <dbReference type="PROSITE" id="PS50076"/>
    </source>
</evidence>
<keyword evidence="7" id="KW-1185">Reference proteome</keyword>
<feature type="transmembrane region" description="Helical" evidence="3">
    <location>
        <begin position="12"/>
        <end position="31"/>
    </location>
</feature>
<dbReference type="InterPro" id="IPR050817">
    <property type="entry name" value="DjlA_DnaK_co-chaperone"/>
</dbReference>